<feature type="transmembrane region" description="Helical" evidence="4">
    <location>
        <begin position="88"/>
        <end position="107"/>
    </location>
</feature>
<keyword evidence="4" id="KW-0812">Transmembrane</keyword>
<dbReference type="GO" id="GO:0015562">
    <property type="term" value="F:efflux transmembrane transporter activity"/>
    <property type="evidence" value="ECO:0007669"/>
    <property type="project" value="InterPro"/>
</dbReference>
<dbReference type="Pfam" id="PF25963">
    <property type="entry name" value="Beta-barrel_AAEA"/>
    <property type="match status" value="1"/>
</dbReference>
<dbReference type="STRING" id="1120955.SAMN03080610_00709"/>
<evidence type="ECO:0000259" key="6">
    <source>
        <dbReference type="Pfam" id="PF25917"/>
    </source>
</evidence>
<dbReference type="PANTHER" id="PTHR30386:SF19">
    <property type="entry name" value="MULTIDRUG EXPORT PROTEIN EMRA-RELATED"/>
    <property type="match status" value="1"/>
</dbReference>
<protein>
    <submittedName>
        <fullName evidence="8">Membrane fusion protein, multidrug efflux system</fullName>
    </submittedName>
</protein>
<name>A0A1G5MHR2_AFIMA</name>
<dbReference type="AlphaFoldDB" id="A0A1G5MHR2"/>
<dbReference type="Proteomes" id="UP000199347">
    <property type="component" value="Unassembled WGS sequence"/>
</dbReference>
<feature type="coiled-coil region" evidence="2">
    <location>
        <begin position="223"/>
        <end position="250"/>
    </location>
</feature>
<evidence type="ECO:0000256" key="4">
    <source>
        <dbReference type="SAM" id="Phobius"/>
    </source>
</evidence>
<feature type="domain" description="Multidrug resistance protein MdtA-like alpha-helical hairpin" evidence="5">
    <location>
        <begin position="185"/>
        <end position="251"/>
    </location>
</feature>
<keyword evidence="2" id="KW-0175">Coiled coil</keyword>
<organism evidence="8 9">
    <name type="scientific">Afifella marina DSM 2698</name>
    <dbReference type="NCBI Taxonomy" id="1120955"/>
    <lineage>
        <taxon>Bacteria</taxon>
        <taxon>Pseudomonadati</taxon>
        <taxon>Pseudomonadota</taxon>
        <taxon>Alphaproteobacteria</taxon>
        <taxon>Hyphomicrobiales</taxon>
        <taxon>Afifellaceae</taxon>
        <taxon>Afifella</taxon>
    </lineage>
</organism>
<evidence type="ECO:0000256" key="2">
    <source>
        <dbReference type="SAM" id="Coils"/>
    </source>
</evidence>
<evidence type="ECO:0000259" key="5">
    <source>
        <dbReference type="Pfam" id="PF25876"/>
    </source>
</evidence>
<dbReference type="Pfam" id="PF25917">
    <property type="entry name" value="BSH_RND"/>
    <property type="match status" value="1"/>
</dbReference>
<evidence type="ECO:0000313" key="8">
    <source>
        <dbReference type="EMBL" id="SCZ24706.1"/>
    </source>
</evidence>
<comment type="subcellular location">
    <subcellularLocation>
        <location evidence="1">Cell envelope</location>
    </subcellularLocation>
</comment>
<feature type="domain" description="p-hydroxybenzoic acid efflux pump subunit AaeA-like beta-barrel" evidence="7">
    <location>
        <begin position="320"/>
        <end position="409"/>
    </location>
</feature>
<dbReference type="InterPro" id="IPR058634">
    <property type="entry name" value="AaeA-lik-b-barrel"/>
</dbReference>
<evidence type="ECO:0000256" key="3">
    <source>
        <dbReference type="SAM" id="MobiDB-lite"/>
    </source>
</evidence>
<feature type="domain" description="Multidrug resistance protein MdtA-like barrel-sandwich hybrid" evidence="6">
    <location>
        <begin position="124"/>
        <end position="310"/>
    </location>
</feature>
<feature type="region of interest" description="Disordered" evidence="3">
    <location>
        <begin position="1"/>
        <end position="85"/>
    </location>
</feature>
<evidence type="ECO:0000313" key="9">
    <source>
        <dbReference type="Proteomes" id="UP000199347"/>
    </source>
</evidence>
<evidence type="ECO:0000259" key="7">
    <source>
        <dbReference type="Pfam" id="PF25963"/>
    </source>
</evidence>
<dbReference type="GO" id="GO:0030313">
    <property type="term" value="C:cell envelope"/>
    <property type="evidence" value="ECO:0007669"/>
    <property type="project" value="UniProtKB-SubCell"/>
</dbReference>
<evidence type="ECO:0000256" key="1">
    <source>
        <dbReference type="ARBA" id="ARBA00004196"/>
    </source>
</evidence>
<dbReference type="RefSeq" id="WP_244514402.1">
    <property type="nucleotide sequence ID" value="NZ_FMVW01000001.1"/>
</dbReference>
<dbReference type="Gene3D" id="1.10.287.470">
    <property type="entry name" value="Helix hairpin bin"/>
    <property type="match status" value="1"/>
</dbReference>
<dbReference type="InterPro" id="IPR050739">
    <property type="entry name" value="MFP"/>
</dbReference>
<dbReference type="InterPro" id="IPR058625">
    <property type="entry name" value="MdtA-like_BSH"/>
</dbReference>
<accession>A0A1G5MHR2</accession>
<dbReference type="Gene3D" id="2.40.50.100">
    <property type="match status" value="1"/>
</dbReference>
<dbReference type="EMBL" id="FMVW01000001">
    <property type="protein sequence ID" value="SCZ24706.1"/>
    <property type="molecule type" value="Genomic_DNA"/>
</dbReference>
<gene>
    <name evidence="8" type="ORF">SAMN03080610_00709</name>
</gene>
<proteinExistence type="predicted"/>
<dbReference type="PANTHER" id="PTHR30386">
    <property type="entry name" value="MEMBRANE FUSION SUBUNIT OF EMRAB-TOLC MULTIDRUG EFFLUX PUMP"/>
    <property type="match status" value="1"/>
</dbReference>
<keyword evidence="4" id="KW-0472">Membrane</keyword>
<feature type="compositionally biased region" description="Basic and acidic residues" evidence="3">
    <location>
        <begin position="1"/>
        <end position="11"/>
    </location>
</feature>
<dbReference type="Pfam" id="PF25876">
    <property type="entry name" value="HH_MFP_RND"/>
    <property type="match status" value="1"/>
</dbReference>
<keyword evidence="9" id="KW-1185">Reference proteome</keyword>
<dbReference type="InterPro" id="IPR058624">
    <property type="entry name" value="MdtA-like_HH"/>
</dbReference>
<reference evidence="8 9" key="1">
    <citation type="submission" date="2016-10" db="EMBL/GenBank/DDBJ databases">
        <authorList>
            <person name="de Groot N.N."/>
        </authorList>
    </citation>
    <scope>NUCLEOTIDE SEQUENCE [LARGE SCALE GENOMIC DNA]</scope>
    <source>
        <strain evidence="8 9">DSM 2698</strain>
    </source>
</reference>
<dbReference type="SUPFAM" id="SSF111369">
    <property type="entry name" value="HlyD-like secretion proteins"/>
    <property type="match status" value="2"/>
</dbReference>
<sequence>MSEDLKPREEPLFPDDDVAETRRTPIPAQHGPAQHGPAKHGPAQPGNDETLEEDEGSSEVLEALETREQNPTPPDSEPEKKRPRKKRVALMIALPLVLAIGGGYFWLTSGRYISTEDAYVQQDKVNVVPEVAGRIVKVGAGENQPVKTGDLLFAIDDAQYRVEVDQAKAAVASARLEVERMKAAYASALADKESADQSLTFAEDTFNRQDRLHDRGFVSQSALDKARLDLQQAQAKARSAEQSVMSAKAALAGNPDIATDDHPEVMQALAKLEAAELDLDHTVVTAPANGIVSQTDRLRVGQYVTSGTSVLSLVETDEVWVEANYKETELTYMRAGQPVEIDVDTYPDHPLKGRVASVGAGTGSEFSLLPAQNATGNWVKVVQRIPVRIAIADLPKDAPLRTGMSVSATVDTGRSPEMPDFVEKGLAFLGFSFPTATAQAHETVAAQGVTQH</sequence>
<dbReference type="Gene3D" id="2.40.30.170">
    <property type="match status" value="1"/>
</dbReference>
<keyword evidence="4" id="KW-1133">Transmembrane helix</keyword>